<evidence type="ECO:0000256" key="2">
    <source>
        <dbReference type="ARBA" id="ARBA00038506"/>
    </source>
</evidence>
<evidence type="ECO:0000256" key="3">
    <source>
        <dbReference type="SAM" id="MobiDB-lite"/>
    </source>
</evidence>
<dbReference type="Proteomes" id="UP000887563">
    <property type="component" value="Unplaced"/>
</dbReference>
<dbReference type="Pfam" id="PF00014">
    <property type="entry name" value="Kunitz_BPTI"/>
    <property type="match status" value="1"/>
</dbReference>
<dbReference type="PROSITE" id="PS00280">
    <property type="entry name" value="BPTI_KUNITZ_1"/>
    <property type="match status" value="1"/>
</dbReference>
<sequence length="83" mass="9465">MNSSHSEDREGHSQTTGSPTLFKKRCQKDKDEGNSDCNKPHPTDSWWYAKADKECKSFKYKGCGGNNNRFKSKSLCEKACKKK</sequence>
<dbReference type="PANTHER" id="PTHR46751">
    <property type="entry name" value="EPPIN"/>
    <property type="match status" value="1"/>
</dbReference>
<feature type="region of interest" description="Disordered" evidence="3">
    <location>
        <begin position="1"/>
        <end position="44"/>
    </location>
</feature>
<dbReference type="GO" id="GO:0005615">
    <property type="term" value="C:extracellular space"/>
    <property type="evidence" value="ECO:0007669"/>
    <property type="project" value="TreeGrafter"/>
</dbReference>
<evidence type="ECO:0000259" key="4">
    <source>
        <dbReference type="PROSITE" id="PS50279"/>
    </source>
</evidence>
<keyword evidence="5" id="KW-1185">Reference proteome</keyword>
<dbReference type="InterPro" id="IPR051388">
    <property type="entry name" value="Serpin_venom_toxin"/>
</dbReference>
<proteinExistence type="inferred from homology"/>
<dbReference type="PANTHER" id="PTHR46751:SF1">
    <property type="entry name" value="WAP FOUR-DISULFIDE CORE DOMAIN PROTEIN 6A"/>
    <property type="match status" value="1"/>
</dbReference>
<organism evidence="5 6">
    <name type="scientific">Meloidogyne incognita</name>
    <name type="common">Southern root-knot nematode worm</name>
    <name type="synonym">Oxyuris incognita</name>
    <dbReference type="NCBI Taxonomy" id="6306"/>
    <lineage>
        <taxon>Eukaryota</taxon>
        <taxon>Metazoa</taxon>
        <taxon>Ecdysozoa</taxon>
        <taxon>Nematoda</taxon>
        <taxon>Chromadorea</taxon>
        <taxon>Rhabditida</taxon>
        <taxon>Tylenchina</taxon>
        <taxon>Tylenchomorpha</taxon>
        <taxon>Tylenchoidea</taxon>
        <taxon>Meloidogynidae</taxon>
        <taxon>Meloidogyninae</taxon>
        <taxon>Meloidogyne</taxon>
        <taxon>Meloidogyne incognita group</taxon>
    </lineage>
</organism>
<dbReference type="AlphaFoldDB" id="A0A914MU67"/>
<keyword evidence="1" id="KW-1015">Disulfide bond</keyword>
<evidence type="ECO:0000313" key="6">
    <source>
        <dbReference type="WBParaSite" id="Minc3s02716g31310"/>
    </source>
</evidence>
<protein>
    <submittedName>
        <fullName evidence="6">BPTI/Kunitz inhibitor domain-containing protein</fullName>
    </submittedName>
</protein>
<dbReference type="PROSITE" id="PS50279">
    <property type="entry name" value="BPTI_KUNITZ_2"/>
    <property type="match status" value="1"/>
</dbReference>
<dbReference type="GO" id="GO:0004867">
    <property type="term" value="F:serine-type endopeptidase inhibitor activity"/>
    <property type="evidence" value="ECO:0007669"/>
    <property type="project" value="InterPro"/>
</dbReference>
<dbReference type="CDD" id="cd00109">
    <property type="entry name" value="Kunitz-type"/>
    <property type="match status" value="1"/>
</dbReference>
<evidence type="ECO:0000256" key="1">
    <source>
        <dbReference type="ARBA" id="ARBA00023157"/>
    </source>
</evidence>
<dbReference type="Gene3D" id="4.10.410.10">
    <property type="entry name" value="Pancreatic trypsin inhibitor Kunitz domain"/>
    <property type="match status" value="1"/>
</dbReference>
<dbReference type="WBParaSite" id="Minc3s02716g31310">
    <property type="protein sequence ID" value="Minc3s02716g31310"/>
    <property type="gene ID" value="Minc3s02716g31310"/>
</dbReference>
<dbReference type="SUPFAM" id="SSF57362">
    <property type="entry name" value="BPTI-like"/>
    <property type="match status" value="1"/>
</dbReference>
<dbReference type="InterPro" id="IPR036880">
    <property type="entry name" value="Kunitz_BPTI_sf"/>
</dbReference>
<feature type="compositionally biased region" description="Basic and acidic residues" evidence="3">
    <location>
        <begin position="1"/>
        <end position="12"/>
    </location>
</feature>
<dbReference type="SMART" id="SM00131">
    <property type="entry name" value="KU"/>
    <property type="match status" value="1"/>
</dbReference>
<dbReference type="PRINTS" id="PR00759">
    <property type="entry name" value="BASICPTASE"/>
</dbReference>
<feature type="compositionally biased region" description="Basic and acidic residues" evidence="3">
    <location>
        <begin position="28"/>
        <end position="42"/>
    </location>
</feature>
<dbReference type="InterPro" id="IPR002223">
    <property type="entry name" value="Kunitz_BPTI"/>
</dbReference>
<feature type="domain" description="BPTI/Kunitz inhibitor" evidence="4">
    <location>
        <begin position="26"/>
        <end position="80"/>
    </location>
</feature>
<name>A0A914MU67_MELIC</name>
<accession>A0A914MU67</accession>
<dbReference type="InterPro" id="IPR020901">
    <property type="entry name" value="Prtase_inh_Kunz-CS"/>
</dbReference>
<evidence type="ECO:0000313" key="5">
    <source>
        <dbReference type="Proteomes" id="UP000887563"/>
    </source>
</evidence>
<comment type="similarity">
    <text evidence="2">Belongs to the venom Kunitz-type family. 03 (sub-Kunitz) subfamily.</text>
</comment>
<reference evidence="6" key="1">
    <citation type="submission" date="2022-11" db="UniProtKB">
        <authorList>
            <consortium name="WormBaseParasite"/>
        </authorList>
    </citation>
    <scope>IDENTIFICATION</scope>
</reference>